<dbReference type="EMBL" id="JANPWB010000011">
    <property type="protein sequence ID" value="KAJ1127716.1"/>
    <property type="molecule type" value="Genomic_DNA"/>
</dbReference>
<organism evidence="1 2">
    <name type="scientific">Pleurodeles waltl</name>
    <name type="common">Iberian ribbed newt</name>
    <dbReference type="NCBI Taxonomy" id="8319"/>
    <lineage>
        <taxon>Eukaryota</taxon>
        <taxon>Metazoa</taxon>
        <taxon>Chordata</taxon>
        <taxon>Craniata</taxon>
        <taxon>Vertebrata</taxon>
        <taxon>Euteleostomi</taxon>
        <taxon>Amphibia</taxon>
        <taxon>Batrachia</taxon>
        <taxon>Caudata</taxon>
        <taxon>Salamandroidea</taxon>
        <taxon>Salamandridae</taxon>
        <taxon>Pleurodelinae</taxon>
        <taxon>Pleurodeles</taxon>
    </lineage>
</organism>
<reference evidence="1" key="1">
    <citation type="journal article" date="2022" name="bioRxiv">
        <title>Sequencing and chromosome-scale assembly of the giantPleurodeles waltlgenome.</title>
        <authorList>
            <person name="Brown T."/>
            <person name="Elewa A."/>
            <person name="Iarovenko S."/>
            <person name="Subramanian E."/>
            <person name="Araus A.J."/>
            <person name="Petzold A."/>
            <person name="Susuki M."/>
            <person name="Suzuki K.-i.T."/>
            <person name="Hayashi T."/>
            <person name="Toyoda A."/>
            <person name="Oliveira C."/>
            <person name="Osipova E."/>
            <person name="Leigh N.D."/>
            <person name="Simon A."/>
            <person name="Yun M.H."/>
        </authorList>
    </citation>
    <scope>NUCLEOTIDE SEQUENCE</scope>
    <source>
        <strain evidence="1">20211129_DDA</strain>
        <tissue evidence="1">Liver</tissue>
    </source>
</reference>
<comment type="caution">
    <text evidence="1">The sequence shown here is derived from an EMBL/GenBank/DDBJ whole genome shotgun (WGS) entry which is preliminary data.</text>
</comment>
<accession>A0AAV7PHD6</accession>
<gene>
    <name evidence="1" type="ORF">NDU88_006109</name>
</gene>
<dbReference type="AlphaFoldDB" id="A0AAV7PHD6"/>
<dbReference type="Proteomes" id="UP001066276">
    <property type="component" value="Chromosome 7"/>
</dbReference>
<evidence type="ECO:0000313" key="2">
    <source>
        <dbReference type="Proteomes" id="UP001066276"/>
    </source>
</evidence>
<sequence length="89" mass="9926">MLGEAYKPIVKGQALSLESSLILGLKQQEYRDMASKSGMTTAEDARELLAHIRRPNLSSEDTTLMENKPTTQEVAQAYDRAKRLDLKAC</sequence>
<keyword evidence="2" id="KW-1185">Reference proteome</keyword>
<protein>
    <submittedName>
        <fullName evidence="1">Uncharacterized protein</fullName>
    </submittedName>
</protein>
<evidence type="ECO:0000313" key="1">
    <source>
        <dbReference type="EMBL" id="KAJ1127716.1"/>
    </source>
</evidence>
<proteinExistence type="predicted"/>
<name>A0AAV7PHD6_PLEWA</name>